<dbReference type="InterPro" id="IPR040410">
    <property type="entry name" value="UPF0658_Golgi"/>
</dbReference>
<dbReference type="PANTHER" id="PTHR34391">
    <property type="entry name" value="UPF0658 GOLGI APPARATUS MEMBRANE PROTEIN C1952.10C-RELATED"/>
    <property type="match status" value="1"/>
</dbReference>
<feature type="transmembrane region" description="Helical" evidence="1">
    <location>
        <begin position="281"/>
        <end position="304"/>
    </location>
</feature>
<dbReference type="OrthoDB" id="10252009at2759"/>
<accession>A0A9W4U944</accession>
<feature type="transmembrane region" description="Helical" evidence="1">
    <location>
        <begin position="12"/>
        <end position="33"/>
    </location>
</feature>
<evidence type="ECO:0000256" key="1">
    <source>
        <dbReference type="SAM" id="Phobius"/>
    </source>
</evidence>
<feature type="transmembrane region" description="Helical" evidence="1">
    <location>
        <begin position="53"/>
        <end position="72"/>
    </location>
</feature>
<keyword evidence="3" id="KW-1185">Reference proteome</keyword>
<dbReference type="AlphaFoldDB" id="A0A9W4U944"/>
<protein>
    <recommendedName>
        <fullName evidence="4">TRP C-terminal domain-containing protein</fullName>
    </recommendedName>
</protein>
<feature type="transmembrane region" description="Helical" evidence="1">
    <location>
        <begin position="244"/>
        <end position="261"/>
    </location>
</feature>
<proteinExistence type="predicted"/>
<evidence type="ECO:0008006" key="4">
    <source>
        <dbReference type="Google" id="ProtNLM"/>
    </source>
</evidence>
<evidence type="ECO:0000313" key="3">
    <source>
        <dbReference type="Proteomes" id="UP001152607"/>
    </source>
</evidence>
<feature type="transmembrane region" description="Helical" evidence="1">
    <location>
        <begin position="84"/>
        <end position="101"/>
    </location>
</feature>
<keyword evidence="1" id="KW-0472">Membrane</keyword>
<comment type="caution">
    <text evidence="2">The sequence shown here is derived from an EMBL/GenBank/DDBJ whole genome shotgun (WGS) entry which is preliminary data.</text>
</comment>
<feature type="transmembrane region" description="Helical" evidence="1">
    <location>
        <begin position="136"/>
        <end position="156"/>
    </location>
</feature>
<dbReference type="EMBL" id="CAOQHR010000003">
    <property type="protein sequence ID" value="CAI6331739.1"/>
    <property type="molecule type" value="Genomic_DNA"/>
</dbReference>
<dbReference type="PANTHER" id="PTHR34391:SF1">
    <property type="entry name" value="UPF0658 GOLGI APPARATUS MEMBRANE PROTEIN C1952.10C-RELATED"/>
    <property type="match status" value="1"/>
</dbReference>
<organism evidence="2 3">
    <name type="scientific">Periconia digitata</name>
    <dbReference type="NCBI Taxonomy" id="1303443"/>
    <lineage>
        <taxon>Eukaryota</taxon>
        <taxon>Fungi</taxon>
        <taxon>Dikarya</taxon>
        <taxon>Ascomycota</taxon>
        <taxon>Pezizomycotina</taxon>
        <taxon>Dothideomycetes</taxon>
        <taxon>Pleosporomycetidae</taxon>
        <taxon>Pleosporales</taxon>
        <taxon>Massarineae</taxon>
        <taxon>Periconiaceae</taxon>
        <taxon>Periconia</taxon>
    </lineage>
</organism>
<evidence type="ECO:0000313" key="2">
    <source>
        <dbReference type="EMBL" id="CAI6331739.1"/>
    </source>
</evidence>
<keyword evidence="1" id="KW-0812">Transmembrane</keyword>
<dbReference type="GO" id="GO:0005794">
    <property type="term" value="C:Golgi apparatus"/>
    <property type="evidence" value="ECO:0007669"/>
    <property type="project" value="TreeGrafter"/>
</dbReference>
<name>A0A9W4U944_9PLEO</name>
<reference evidence="2" key="1">
    <citation type="submission" date="2023-01" db="EMBL/GenBank/DDBJ databases">
        <authorList>
            <person name="Van Ghelder C."/>
            <person name="Rancurel C."/>
        </authorList>
    </citation>
    <scope>NUCLEOTIDE SEQUENCE</scope>
    <source>
        <strain evidence="2">CNCM I-4278</strain>
    </source>
</reference>
<sequence length="347" mass="38861">MGAYKPRTNNEWGFLGAIAGQTVCATVLDVVVLWKYFGWVTPLVYQVPRSYSIPVNCGLLLLAVIYQAILTLDSLRTRNNVQMYNICICNILLLVLTIMSYEQTSQVITGLSTARAMGTTPLVNLSIDLWANVSPVLLSSCVVTGIVSIALFFYGYKLHKEFAWAIYRHVSGSRQMRQKFLAYKVLIVMVKMELYLFIAFLVLYGLVDVHFEVPEFPLTVCLLLAELLQFGLGPYFMKTENVSGALVVIVLRVAQIAYLISRIVLLCGHGPRANTPMKNEMMLYACSSLAFNAIICVNSVLCTLNFGHGLKPLLAGETKDARESYQFHNLGYEPVHQFPKSPRFDLE</sequence>
<dbReference type="Proteomes" id="UP001152607">
    <property type="component" value="Unassembled WGS sequence"/>
</dbReference>
<feature type="transmembrane region" description="Helical" evidence="1">
    <location>
        <begin position="181"/>
        <end position="204"/>
    </location>
</feature>
<gene>
    <name evidence="2" type="ORF">PDIGIT_LOCUS4767</name>
</gene>
<keyword evidence="1" id="KW-1133">Transmembrane helix</keyword>